<dbReference type="GO" id="GO:0030272">
    <property type="term" value="F:5-formyltetrahydrofolate cyclo-ligase activity"/>
    <property type="evidence" value="ECO:0007669"/>
    <property type="project" value="UniProtKB-EC"/>
</dbReference>
<dbReference type="GO" id="GO:0035999">
    <property type="term" value="P:tetrahydrofolate interconversion"/>
    <property type="evidence" value="ECO:0007669"/>
    <property type="project" value="TreeGrafter"/>
</dbReference>
<dbReference type="GO" id="GO:0046872">
    <property type="term" value="F:metal ion binding"/>
    <property type="evidence" value="ECO:0007669"/>
    <property type="project" value="UniProtKB-KW"/>
</dbReference>
<keyword evidence="7" id="KW-1185">Reference proteome</keyword>
<dbReference type="PANTHER" id="PTHR23407">
    <property type="entry name" value="ATPASE INHIBITOR/5-FORMYLTETRAHYDROFOLATE CYCLO-LIGASE"/>
    <property type="match status" value="1"/>
</dbReference>
<dbReference type="EC" id="6.3.3.2" evidence="5"/>
<keyword evidence="2 4" id="KW-0547">Nucleotide-binding</keyword>
<evidence type="ECO:0000256" key="5">
    <source>
        <dbReference type="RuleBase" id="RU361279"/>
    </source>
</evidence>
<feature type="binding site" evidence="4">
    <location>
        <position position="55"/>
    </location>
    <ligand>
        <name>substrate</name>
    </ligand>
</feature>
<dbReference type="PIRSF" id="PIRSF006806">
    <property type="entry name" value="FTHF_cligase"/>
    <property type="match status" value="1"/>
</dbReference>
<dbReference type="InterPro" id="IPR024185">
    <property type="entry name" value="FTHF_cligase-like_sf"/>
</dbReference>
<comment type="similarity">
    <text evidence="1 5">Belongs to the 5-formyltetrahydrofolate cyclo-ligase family.</text>
</comment>
<organism evidence="6 7">
    <name type="scientific">Oikeobacillus pervagus</name>
    <dbReference type="NCBI Taxonomy" id="1325931"/>
    <lineage>
        <taxon>Bacteria</taxon>
        <taxon>Bacillati</taxon>
        <taxon>Bacillota</taxon>
        <taxon>Bacilli</taxon>
        <taxon>Bacillales</taxon>
        <taxon>Bacillaceae</taxon>
        <taxon>Oikeobacillus</taxon>
    </lineage>
</organism>
<dbReference type="InterPro" id="IPR037171">
    <property type="entry name" value="NagB/RpiA_transferase-like"/>
</dbReference>
<comment type="catalytic activity">
    <reaction evidence="5">
        <text>(6S)-5-formyl-5,6,7,8-tetrahydrofolate + ATP = (6R)-5,10-methenyltetrahydrofolate + ADP + phosphate</text>
        <dbReference type="Rhea" id="RHEA:10488"/>
        <dbReference type="ChEBI" id="CHEBI:30616"/>
        <dbReference type="ChEBI" id="CHEBI:43474"/>
        <dbReference type="ChEBI" id="CHEBI:57455"/>
        <dbReference type="ChEBI" id="CHEBI:57457"/>
        <dbReference type="ChEBI" id="CHEBI:456216"/>
        <dbReference type="EC" id="6.3.3.2"/>
    </reaction>
</comment>
<keyword evidence="3 4" id="KW-0067">ATP-binding</keyword>
<evidence type="ECO:0000256" key="3">
    <source>
        <dbReference type="ARBA" id="ARBA00022840"/>
    </source>
</evidence>
<comment type="cofactor">
    <cofactor evidence="5">
        <name>Mg(2+)</name>
        <dbReference type="ChEBI" id="CHEBI:18420"/>
    </cofactor>
</comment>
<dbReference type="InterPro" id="IPR002698">
    <property type="entry name" value="FTHF_cligase"/>
</dbReference>
<dbReference type="SUPFAM" id="SSF100950">
    <property type="entry name" value="NagB/RpiA/CoA transferase-like"/>
    <property type="match status" value="1"/>
</dbReference>
<evidence type="ECO:0000313" key="7">
    <source>
        <dbReference type="Proteomes" id="UP001237207"/>
    </source>
</evidence>
<keyword evidence="5" id="KW-0460">Magnesium</keyword>
<dbReference type="EMBL" id="JAUSUC010000002">
    <property type="protein sequence ID" value="MDQ0213873.1"/>
    <property type="molecule type" value="Genomic_DNA"/>
</dbReference>
<evidence type="ECO:0000256" key="2">
    <source>
        <dbReference type="ARBA" id="ARBA00022741"/>
    </source>
</evidence>
<accession>A0AAJ1WI04</accession>
<dbReference type="RefSeq" id="WP_307255869.1">
    <property type="nucleotide sequence ID" value="NZ_JAUSUC010000002.1"/>
</dbReference>
<dbReference type="AlphaFoldDB" id="A0AAJ1WI04"/>
<feature type="binding site" evidence="4">
    <location>
        <begin position="134"/>
        <end position="142"/>
    </location>
    <ligand>
        <name>ATP</name>
        <dbReference type="ChEBI" id="CHEBI:30616"/>
    </ligand>
</feature>
<evidence type="ECO:0000256" key="4">
    <source>
        <dbReference type="PIRSR" id="PIRSR006806-1"/>
    </source>
</evidence>
<dbReference type="GO" id="GO:0009396">
    <property type="term" value="P:folic acid-containing compound biosynthetic process"/>
    <property type="evidence" value="ECO:0007669"/>
    <property type="project" value="TreeGrafter"/>
</dbReference>
<comment type="caution">
    <text evidence="6">The sequence shown here is derived from an EMBL/GenBank/DDBJ whole genome shotgun (WGS) entry which is preliminary data.</text>
</comment>
<dbReference type="GO" id="GO:0005524">
    <property type="term" value="F:ATP binding"/>
    <property type="evidence" value="ECO:0007669"/>
    <property type="project" value="UniProtKB-KW"/>
</dbReference>
<keyword evidence="5" id="KW-0479">Metal-binding</keyword>
<dbReference type="Pfam" id="PF01812">
    <property type="entry name" value="5-FTHF_cyc-lig"/>
    <property type="match status" value="1"/>
</dbReference>
<feature type="binding site" evidence="4">
    <location>
        <begin position="4"/>
        <end position="8"/>
    </location>
    <ligand>
        <name>ATP</name>
        <dbReference type="ChEBI" id="CHEBI:30616"/>
    </ligand>
</feature>
<proteinExistence type="inferred from homology"/>
<dbReference type="NCBIfam" id="TIGR02727">
    <property type="entry name" value="MTHFS_bact"/>
    <property type="match status" value="1"/>
</dbReference>
<evidence type="ECO:0000313" key="6">
    <source>
        <dbReference type="EMBL" id="MDQ0213873.1"/>
    </source>
</evidence>
<sequence length="188" mass="21706">MIDKKTIRERLKKELAKISQQAYEEKSNRIAHSLFSQNQWKKSDTIGITISRFPEVDTYSIIKQGWTEGKQMVVPKCEPKTKQMHFFKLESFDQLETVYFGLLEPNPTTTMKVDQKAIQLLIVPGLAYTRGGYRLGFGGGYYDRFLQSYAGETMSLAFSEQLQDELPIEQHDLSVEQIITDHEVIICE</sequence>
<evidence type="ECO:0000256" key="1">
    <source>
        <dbReference type="ARBA" id="ARBA00010638"/>
    </source>
</evidence>
<dbReference type="Gene3D" id="3.40.50.10420">
    <property type="entry name" value="NagB/RpiA/CoA transferase-like"/>
    <property type="match status" value="1"/>
</dbReference>
<feature type="binding site" evidence="4">
    <location>
        <position position="50"/>
    </location>
    <ligand>
        <name>substrate</name>
    </ligand>
</feature>
<reference evidence="6" key="1">
    <citation type="submission" date="2023-07" db="EMBL/GenBank/DDBJ databases">
        <title>Genomic Encyclopedia of Type Strains, Phase IV (KMG-IV): sequencing the most valuable type-strain genomes for metagenomic binning, comparative biology and taxonomic classification.</title>
        <authorList>
            <person name="Goeker M."/>
        </authorList>
    </citation>
    <scope>NUCLEOTIDE SEQUENCE</scope>
    <source>
        <strain evidence="6">DSM 23947</strain>
    </source>
</reference>
<protein>
    <recommendedName>
        <fullName evidence="5">5-formyltetrahydrofolate cyclo-ligase</fullName>
        <ecNumber evidence="5">6.3.3.2</ecNumber>
    </recommendedName>
</protein>
<dbReference type="Proteomes" id="UP001237207">
    <property type="component" value="Unassembled WGS sequence"/>
</dbReference>
<dbReference type="PANTHER" id="PTHR23407:SF1">
    <property type="entry name" value="5-FORMYLTETRAHYDROFOLATE CYCLO-LIGASE"/>
    <property type="match status" value="1"/>
</dbReference>
<gene>
    <name evidence="6" type="ORF">J2S13_000267</name>
</gene>
<keyword evidence="6" id="KW-0436">Ligase</keyword>
<name>A0AAJ1WI04_9BACI</name>